<gene>
    <name evidence="1" type="ORF">AGERDE_LOCUS12535</name>
</gene>
<reference evidence="1" key="1">
    <citation type="submission" date="2021-06" db="EMBL/GenBank/DDBJ databases">
        <authorList>
            <person name="Kallberg Y."/>
            <person name="Tangrot J."/>
            <person name="Rosling A."/>
        </authorList>
    </citation>
    <scope>NUCLEOTIDE SEQUENCE</scope>
    <source>
        <strain evidence="1">MT106</strain>
    </source>
</reference>
<organism evidence="1 2">
    <name type="scientific">Ambispora gerdemannii</name>
    <dbReference type="NCBI Taxonomy" id="144530"/>
    <lineage>
        <taxon>Eukaryota</taxon>
        <taxon>Fungi</taxon>
        <taxon>Fungi incertae sedis</taxon>
        <taxon>Mucoromycota</taxon>
        <taxon>Glomeromycotina</taxon>
        <taxon>Glomeromycetes</taxon>
        <taxon>Archaeosporales</taxon>
        <taxon>Ambisporaceae</taxon>
        <taxon>Ambispora</taxon>
    </lineage>
</organism>
<evidence type="ECO:0000313" key="2">
    <source>
        <dbReference type="Proteomes" id="UP000789831"/>
    </source>
</evidence>
<comment type="caution">
    <text evidence="1">The sequence shown here is derived from an EMBL/GenBank/DDBJ whole genome shotgun (WGS) entry which is preliminary data.</text>
</comment>
<dbReference type="Proteomes" id="UP000789831">
    <property type="component" value="Unassembled WGS sequence"/>
</dbReference>
<keyword evidence="2" id="KW-1185">Reference proteome</keyword>
<protein>
    <submittedName>
        <fullName evidence="1">10357_t:CDS:1</fullName>
    </submittedName>
</protein>
<feature type="non-terminal residue" evidence="1">
    <location>
        <position position="1"/>
    </location>
</feature>
<evidence type="ECO:0000313" key="1">
    <source>
        <dbReference type="EMBL" id="CAG8677767.1"/>
    </source>
</evidence>
<proteinExistence type="predicted"/>
<name>A0A9N9HIA0_9GLOM</name>
<sequence length="81" mass="9101">VIKFSYLKIDIQMELMWQELSNICVQVVKELGIGIGIDSQLKIDSQAQITTTASDDITGLWFCFSLHVDFFPFCGIGEVVL</sequence>
<dbReference type="EMBL" id="CAJVPL010009340">
    <property type="protein sequence ID" value="CAG8677767.1"/>
    <property type="molecule type" value="Genomic_DNA"/>
</dbReference>
<accession>A0A9N9HIA0</accession>
<dbReference type="AlphaFoldDB" id="A0A9N9HIA0"/>